<evidence type="ECO:0000313" key="3">
    <source>
        <dbReference type="Proteomes" id="UP000435112"/>
    </source>
</evidence>
<organism evidence="2 3">
    <name type="scientific">Phytophthora rubi</name>
    <dbReference type="NCBI Taxonomy" id="129364"/>
    <lineage>
        <taxon>Eukaryota</taxon>
        <taxon>Sar</taxon>
        <taxon>Stramenopiles</taxon>
        <taxon>Oomycota</taxon>
        <taxon>Peronosporomycetes</taxon>
        <taxon>Peronosporales</taxon>
        <taxon>Peronosporaceae</taxon>
        <taxon>Phytophthora</taxon>
    </lineage>
</organism>
<evidence type="ECO:0008006" key="4">
    <source>
        <dbReference type="Google" id="ProtNLM"/>
    </source>
</evidence>
<dbReference type="Proteomes" id="UP000435112">
    <property type="component" value="Unassembled WGS sequence"/>
</dbReference>
<proteinExistence type="predicted"/>
<evidence type="ECO:0000256" key="1">
    <source>
        <dbReference type="SAM" id="SignalP"/>
    </source>
</evidence>
<dbReference type="EMBL" id="QXFU01012525">
    <property type="protein sequence ID" value="KAE8951532.1"/>
    <property type="molecule type" value="Genomic_DNA"/>
</dbReference>
<sequence length="78" mass="8681">MLLLIELLFVLMPFMLTSHATSAGMLLPIELLLAAMLATFVDSCNEPNHATRASMLMIDFLLERLLAMLTKPYDQVGL</sequence>
<dbReference type="AlphaFoldDB" id="A0A6A3G2B0"/>
<gene>
    <name evidence="2" type="ORF">PR002_g32952</name>
</gene>
<evidence type="ECO:0000313" key="2">
    <source>
        <dbReference type="EMBL" id="KAE8951532.1"/>
    </source>
</evidence>
<feature type="signal peptide" evidence="1">
    <location>
        <begin position="1"/>
        <end position="22"/>
    </location>
</feature>
<dbReference type="OrthoDB" id="10363839at2759"/>
<feature type="chain" id="PRO_5025384498" description="Secreted protein" evidence="1">
    <location>
        <begin position="23"/>
        <end position="78"/>
    </location>
</feature>
<accession>A0A6A3G2B0</accession>
<protein>
    <recommendedName>
        <fullName evidence="4">Secreted protein</fullName>
    </recommendedName>
</protein>
<reference evidence="2 3" key="1">
    <citation type="submission" date="2018-09" db="EMBL/GenBank/DDBJ databases">
        <title>Genomic investigation of the strawberry pathogen Phytophthora fragariae indicates pathogenicity is determined by transcriptional variation in three key races.</title>
        <authorList>
            <person name="Adams T.M."/>
            <person name="Armitage A.D."/>
            <person name="Sobczyk M.K."/>
            <person name="Bates H.J."/>
            <person name="Dunwell J.M."/>
            <person name="Nellist C.F."/>
            <person name="Harrison R.J."/>
        </authorList>
    </citation>
    <scope>NUCLEOTIDE SEQUENCE [LARGE SCALE GENOMIC DNA]</scope>
    <source>
        <strain evidence="2 3">SCRP324</strain>
    </source>
</reference>
<name>A0A6A3G2B0_9STRA</name>
<comment type="caution">
    <text evidence="2">The sequence shown here is derived from an EMBL/GenBank/DDBJ whole genome shotgun (WGS) entry which is preliminary data.</text>
</comment>
<keyword evidence="1" id="KW-0732">Signal</keyword>